<sequence length="106" mass="12478">MNVTQMMNALFAEHMVLTHFHGQKTGSARSAFFGDNGEERSTFWNRKRRVWLFVLFAFLEESDVLNFEECFSKKFETPCILLILSFKTVSFELTCSMTHRDYIGIY</sequence>
<dbReference type="AlphaFoldDB" id="A0A915I5V3"/>
<organism evidence="1 2">
    <name type="scientific">Romanomermis culicivorax</name>
    <name type="common">Nematode worm</name>
    <dbReference type="NCBI Taxonomy" id="13658"/>
    <lineage>
        <taxon>Eukaryota</taxon>
        <taxon>Metazoa</taxon>
        <taxon>Ecdysozoa</taxon>
        <taxon>Nematoda</taxon>
        <taxon>Enoplea</taxon>
        <taxon>Dorylaimia</taxon>
        <taxon>Mermithida</taxon>
        <taxon>Mermithoidea</taxon>
        <taxon>Mermithidae</taxon>
        <taxon>Romanomermis</taxon>
    </lineage>
</organism>
<keyword evidence="1" id="KW-1185">Reference proteome</keyword>
<proteinExistence type="predicted"/>
<name>A0A915I5V3_ROMCU</name>
<dbReference type="Proteomes" id="UP000887565">
    <property type="component" value="Unplaced"/>
</dbReference>
<dbReference type="WBParaSite" id="nRc.2.0.1.t08759-RA">
    <property type="protein sequence ID" value="nRc.2.0.1.t08759-RA"/>
    <property type="gene ID" value="nRc.2.0.1.g08759"/>
</dbReference>
<protein>
    <submittedName>
        <fullName evidence="2">Uncharacterized protein</fullName>
    </submittedName>
</protein>
<accession>A0A915I5V3</accession>
<evidence type="ECO:0000313" key="1">
    <source>
        <dbReference type="Proteomes" id="UP000887565"/>
    </source>
</evidence>
<reference evidence="2" key="1">
    <citation type="submission" date="2022-11" db="UniProtKB">
        <authorList>
            <consortium name="WormBaseParasite"/>
        </authorList>
    </citation>
    <scope>IDENTIFICATION</scope>
</reference>
<evidence type="ECO:0000313" key="2">
    <source>
        <dbReference type="WBParaSite" id="nRc.2.0.1.t08759-RA"/>
    </source>
</evidence>